<evidence type="ECO:0000313" key="5">
    <source>
        <dbReference type="EMBL" id="OGG44973.1"/>
    </source>
</evidence>
<dbReference type="Gene3D" id="3.90.1170.50">
    <property type="entry name" value="Aldehyde oxidase/xanthine dehydrogenase, a/b hammerhead"/>
    <property type="match status" value="2"/>
</dbReference>
<sequence length="709" mass="74652">MAVAWGKPEERYLTGHDAPRVDGPAKVTGKAKYAYDINLPGMLYGKILRSPHPHATVKGVNLAKAKAHPGVKAALDFEKKTVRYAGEEVAAVAAVSPDVAEEALRLIEVEYERLPHVVDEDEAQKPEAPKIHQDGNVRPRKDDPQIRGGDPDPVFADPGTVWTEGTYRTQVQTHSSLETHGLVAKWDGDQLTVWTSTQGVFGVRDDLAKFFNVPAANVHAICEVMGGGFGSKFGAGVEGTAAARLAKEANAPVKLMLSRHEEHLCVGNRPSSVQKIKIGATKEGKLVAFHSKVYGTGGIAGGAGVPLPYVYETIPNLKTEHTDVRINAGSSRAMRAPGHPQAAFGMCSALDELAEKLGMDLLELCRKNDSVQNAIRLRQYDIGAERIGWGRRNKTPGAGPGPKKRGIGLGFGKWGGGGGKNTFAEVVINPDGTVESKCGVQDIGTGIRTVVGMIAAEELGLQLKDVKALVGDTALPPGTGSGGSRTSPSAAPAVKLAAVSAKAKLFEKLAPALGVTPDQLVAKDGKIGVAGDASKALDWKAACAQIGSVPISGQSEWAEGLSGSGVAGAQFAEVEVDVETGSVRVVKVVAVQDCGLVLNRLTAVSQMNGGIIQGISWALLEDRIMDRPTGLMVNPNMEDYKISGAFEMPEFDVVVMDMPERGVIGIGEPAVIPTAGAVANAIYNAVGVRFRELPITPDKVLTALMRKIS</sequence>
<dbReference type="InterPro" id="IPR046867">
    <property type="entry name" value="AldOxase/xan_DH_MoCoBD2"/>
</dbReference>
<dbReference type="SUPFAM" id="SSF56003">
    <property type="entry name" value="Molybdenum cofactor-binding domain"/>
    <property type="match status" value="1"/>
</dbReference>
<dbReference type="SUPFAM" id="SSF54665">
    <property type="entry name" value="CO dehydrogenase molybdoprotein N-domain-like"/>
    <property type="match status" value="1"/>
</dbReference>
<feature type="compositionally biased region" description="Basic and acidic residues" evidence="3">
    <location>
        <begin position="119"/>
        <end position="145"/>
    </location>
</feature>
<keyword evidence="2" id="KW-0560">Oxidoreductase</keyword>
<dbReference type="Pfam" id="PF02738">
    <property type="entry name" value="MoCoBD_1"/>
    <property type="match status" value="1"/>
</dbReference>
<feature type="region of interest" description="Disordered" evidence="3">
    <location>
        <begin position="119"/>
        <end position="155"/>
    </location>
</feature>
<dbReference type="Pfam" id="PF01315">
    <property type="entry name" value="Ald_Xan_dh_C"/>
    <property type="match status" value="1"/>
</dbReference>
<dbReference type="GO" id="GO:0016491">
    <property type="term" value="F:oxidoreductase activity"/>
    <property type="evidence" value="ECO:0007669"/>
    <property type="project" value="UniProtKB-KW"/>
</dbReference>
<evidence type="ECO:0000313" key="6">
    <source>
        <dbReference type="Proteomes" id="UP000178606"/>
    </source>
</evidence>
<dbReference type="Proteomes" id="UP000178606">
    <property type="component" value="Unassembled WGS sequence"/>
</dbReference>
<dbReference type="InterPro" id="IPR037165">
    <property type="entry name" value="AldOxase/xan_DH_Mopterin-bd_sf"/>
</dbReference>
<evidence type="ECO:0000256" key="1">
    <source>
        <dbReference type="ARBA" id="ARBA00022505"/>
    </source>
</evidence>
<dbReference type="InterPro" id="IPR008274">
    <property type="entry name" value="AldOxase/xan_DH_MoCoBD1"/>
</dbReference>
<dbReference type="Gene3D" id="3.30.365.10">
    <property type="entry name" value="Aldehyde oxidase/xanthine dehydrogenase, molybdopterin binding domain"/>
    <property type="match status" value="4"/>
</dbReference>
<evidence type="ECO:0000256" key="2">
    <source>
        <dbReference type="ARBA" id="ARBA00023002"/>
    </source>
</evidence>
<feature type="domain" description="Aldehyde oxidase/xanthine dehydrogenase a/b hammerhead" evidence="4">
    <location>
        <begin position="28"/>
        <end position="115"/>
    </location>
</feature>
<reference evidence="5 6" key="1">
    <citation type="journal article" date="2016" name="Nat. Commun.">
        <title>Thousands of microbial genomes shed light on interconnected biogeochemical processes in an aquifer system.</title>
        <authorList>
            <person name="Anantharaman K."/>
            <person name="Brown C.T."/>
            <person name="Hug L.A."/>
            <person name="Sharon I."/>
            <person name="Castelle C.J."/>
            <person name="Probst A.J."/>
            <person name="Thomas B.C."/>
            <person name="Singh A."/>
            <person name="Wilkins M.J."/>
            <person name="Karaoz U."/>
            <person name="Brodie E.L."/>
            <person name="Williams K.H."/>
            <person name="Hubbard S.S."/>
            <person name="Banfield J.F."/>
        </authorList>
    </citation>
    <scope>NUCLEOTIDE SEQUENCE [LARGE SCALE GENOMIC DNA]</scope>
    <source>
        <strain evidence="6">RIFCSPLOWO2_12_FULL_64_10</strain>
    </source>
</reference>
<organism evidence="5 6">
    <name type="scientific">Handelsmanbacteria sp. (strain RIFCSPLOWO2_12_FULL_64_10)</name>
    <dbReference type="NCBI Taxonomy" id="1817868"/>
    <lineage>
        <taxon>Bacteria</taxon>
        <taxon>Candidatus Handelsmaniibacteriota</taxon>
    </lineage>
</organism>
<dbReference type="InterPro" id="IPR000674">
    <property type="entry name" value="Ald_Oxase/Xan_DH_a/b"/>
</dbReference>
<evidence type="ECO:0000256" key="3">
    <source>
        <dbReference type="SAM" id="MobiDB-lite"/>
    </source>
</evidence>
<dbReference type="InterPro" id="IPR036856">
    <property type="entry name" value="Ald_Oxase/Xan_DH_a/b_sf"/>
</dbReference>
<dbReference type="GO" id="GO:0005506">
    <property type="term" value="F:iron ion binding"/>
    <property type="evidence" value="ECO:0007669"/>
    <property type="project" value="InterPro"/>
</dbReference>
<dbReference type="SMART" id="SM01008">
    <property type="entry name" value="Ald_Xan_dh_C"/>
    <property type="match status" value="1"/>
</dbReference>
<keyword evidence="1" id="KW-0500">Molybdenum</keyword>
<evidence type="ECO:0000259" key="4">
    <source>
        <dbReference type="SMART" id="SM01008"/>
    </source>
</evidence>
<dbReference type="PANTHER" id="PTHR11908:SF132">
    <property type="entry name" value="ALDEHYDE OXIDASE 1-RELATED"/>
    <property type="match status" value="1"/>
</dbReference>
<dbReference type="AlphaFoldDB" id="A0A1F6C770"/>
<accession>A0A1F6C770</accession>
<gene>
    <name evidence="5" type="ORF">A3F84_22955</name>
</gene>
<protein>
    <recommendedName>
        <fullName evidence="4">Aldehyde oxidase/xanthine dehydrogenase a/b hammerhead domain-containing protein</fullName>
    </recommendedName>
</protein>
<dbReference type="PANTHER" id="PTHR11908">
    <property type="entry name" value="XANTHINE DEHYDROGENASE"/>
    <property type="match status" value="1"/>
</dbReference>
<dbReference type="Pfam" id="PF20256">
    <property type="entry name" value="MoCoBD_2"/>
    <property type="match status" value="1"/>
</dbReference>
<comment type="caution">
    <text evidence="5">The sequence shown here is derived from an EMBL/GenBank/DDBJ whole genome shotgun (WGS) entry which is preliminary data.</text>
</comment>
<name>A0A1F6C770_HANXR</name>
<dbReference type="EMBL" id="MFKF01000390">
    <property type="protein sequence ID" value="OGG44973.1"/>
    <property type="molecule type" value="Genomic_DNA"/>
</dbReference>
<dbReference type="InterPro" id="IPR016208">
    <property type="entry name" value="Ald_Oxase/xanthine_DH-like"/>
</dbReference>
<proteinExistence type="predicted"/>